<gene>
    <name evidence="2" type="ORF">FRZ54_22115</name>
</gene>
<dbReference type="AlphaFoldDB" id="A0A5B8V124"/>
<dbReference type="PROSITE" id="PS51257">
    <property type="entry name" value="PROKAR_LIPOPROTEIN"/>
    <property type="match status" value="1"/>
</dbReference>
<protein>
    <submittedName>
        <fullName evidence="2">Uncharacterized protein</fullName>
    </submittedName>
</protein>
<keyword evidence="3" id="KW-1185">Reference proteome</keyword>
<dbReference type="OrthoDB" id="9814981at2"/>
<evidence type="ECO:0000313" key="2">
    <source>
        <dbReference type="EMBL" id="QEC65150.1"/>
    </source>
</evidence>
<proteinExistence type="predicted"/>
<reference evidence="2 3" key="1">
    <citation type="journal article" date="2017" name="Curr. Microbiol.">
        <title>Mucilaginibacter ginsenosidivorans sp. nov., Isolated from Soil of Ginseng Field.</title>
        <authorList>
            <person name="Kim M.M."/>
            <person name="Siddiqi M.Z."/>
            <person name="Im W.T."/>
        </authorList>
    </citation>
    <scope>NUCLEOTIDE SEQUENCE [LARGE SCALE GENOMIC DNA]</scope>
    <source>
        <strain evidence="2 3">Gsoil 3017</strain>
    </source>
</reference>
<dbReference type="Proteomes" id="UP000321479">
    <property type="component" value="Chromosome"/>
</dbReference>
<name>A0A5B8V124_9SPHI</name>
<dbReference type="RefSeq" id="WP_147033981.1">
    <property type="nucleotide sequence ID" value="NZ_CP042436.1"/>
</dbReference>
<organism evidence="2 3">
    <name type="scientific">Mucilaginibacter ginsenosidivorans</name>
    <dbReference type="NCBI Taxonomy" id="398053"/>
    <lineage>
        <taxon>Bacteria</taxon>
        <taxon>Pseudomonadati</taxon>
        <taxon>Bacteroidota</taxon>
        <taxon>Sphingobacteriia</taxon>
        <taxon>Sphingobacteriales</taxon>
        <taxon>Sphingobacteriaceae</taxon>
        <taxon>Mucilaginibacter</taxon>
    </lineage>
</organism>
<accession>A0A5B8V124</accession>
<evidence type="ECO:0000313" key="3">
    <source>
        <dbReference type="Proteomes" id="UP000321479"/>
    </source>
</evidence>
<keyword evidence="1" id="KW-1133">Transmembrane helix</keyword>
<feature type="transmembrane region" description="Helical" evidence="1">
    <location>
        <begin position="131"/>
        <end position="153"/>
    </location>
</feature>
<sequence>MKNQIILFLLSSIALCGCTKIVHTHQQVMQGFRNREDVAQRFGRPDEIMTRSGVTGWLYICDTLSNRTMASRAANDKNYKFETDSAGLKKAMVPQFSQHKRYMVFNFNSQGDVLAYSSRGVSIAQKKNNPLGTALLITGVAASVAVIIFAVTFRLDFSGLGGY</sequence>
<dbReference type="EMBL" id="CP042436">
    <property type="protein sequence ID" value="QEC65150.1"/>
    <property type="molecule type" value="Genomic_DNA"/>
</dbReference>
<dbReference type="KEGG" id="mgin:FRZ54_22115"/>
<evidence type="ECO:0000256" key="1">
    <source>
        <dbReference type="SAM" id="Phobius"/>
    </source>
</evidence>
<keyword evidence="1" id="KW-0472">Membrane</keyword>
<keyword evidence="1" id="KW-0812">Transmembrane</keyword>